<evidence type="ECO:0000313" key="1">
    <source>
        <dbReference type="EMBL" id="AQZ50550.1"/>
    </source>
</evidence>
<reference evidence="1 2" key="1">
    <citation type="submission" date="2017-03" db="EMBL/GenBank/DDBJ databases">
        <title>Foreign affairs: Plasmid Transfer between Roseobacters and Rhizobia.</title>
        <authorList>
            <person name="Bartling P."/>
            <person name="Bunk B."/>
            <person name="Overmann J."/>
            <person name="Brinkmann H."/>
            <person name="Petersen J."/>
        </authorList>
    </citation>
    <scope>NUCLEOTIDE SEQUENCE [LARGE SCALE GENOMIC DNA]</scope>
    <source>
        <strain evidence="1 2">MACL11</strain>
    </source>
</reference>
<dbReference type="AlphaFoldDB" id="A0A1U9YYT9"/>
<evidence type="ECO:0008006" key="3">
    <source>
        <dbReference type="Google" id="ProtNLM"/>
    </source>
</evidence>
<protein>
    <recommendedName>
        <fullName evidence="3">ATPase AAA-type core domain-containing protein</fullName>
    </recommendedName>
</protein>
<evidence type="ECO:0000313" key="2">
    <source>
        <dbReference type="Proteomes" id="UP000191135"/>
    </source>
</evidence>
<gene>
    <name evidence="1" type="ORF">Mame_01181</name>
</gene>
<sequence length="46" mass="5144">MRRHLGDILTAMRRSLAEAIDKKLAILFIDEVDAAGNRYDTDAHGC</sequence>
<dbReference type="STRING" id="1122214.Mame_01181"/>
<dbReference type="EMBL" id="CP020330">
    <property type="protein sequence ID" value="AQZ50550.1"/>
    <property type="molecule type" value="Genomic_DNA"/>
</dbReference>
<name>A0A1U9YYT9_9HYPH</name>
<dbReference type="KEGG" id="mmed:Mame_01181"/>
<accession>A0A1U9YYT9</accession>
<keyword evidence="2" id="KW-1185">Reference proteome</keyword>
<organism evidence="1 2">
    <name type="scientific">Martelella mediterranea DSM 17316</name>
    <dbReference type="NCBI Taxonomy" id="1122214"/>
    <lineage>
        <taxon>Bacteria</taxon>
        <taxon>Pseudomonadati</taxon>
        <taxon>Pseudomonadota</taxon>
        <taxon>Alphaproteobacteria</taxon>
        <taxon>Hyphomicrobiales</taxon>
        <taxon>Aurantimonadaceae</taxon>
        <taxon>Martelella</taxon>
    </lineage>
</organism>
<dbReference type="Proteomes" id="UP000191135">
    <property type="component" value="Chromosome"/>
</dbReference>
<proteinExistence type="predicted"/>